<reference evidence="2" key="1">
    <citation type="submission" date="2019-06" db="EMBL/GenBank/DDBJ databases">
        <authorList>
            <consortium name="Wellcome Sanger Institute Data Sharing"/>
        </authorList>
    </citation>
    <scope>NUCLEOTIDE SEQUENCE [LARGE SCALE GENOMIC DNA]</scope>
</reference>
<sequence length="228" mass="24808">MYFCFKPSAFSGLAVLYGLSGLLVSVSGEKVLESRPGMIQELRTALADLAGEGRTYLGRLAGEQTVLSVQKAFSQVLGVVAQSVASGLNVLLQYIAHFLQAAGFQVGSPVRVTSSGVVFVVQWILVALICYWLISLTFQLVASTLRRALWLLKIGVALACFALILRDHSVGTETMAVRLGVLVCVCVLLGVGTWDGPGVADKTAHLEEQVKTLERRLREMEHWRRTDE</sequence>
<dbReference type="OrthoDB" id="8818627at2759"/>
<feature type="transmembrane region" description="Helical" evidence="1">
    <location>
        <begin position="117"/>
        <end position="142"/>
    </location>
</feature>
<gene>
    <name evidence="2" type="primary">tmem109</name>
</gene>
<dbReference type="GO" id="GO:0042771">
    <property type="term" value="P:intrinsic apoptotic signaling pathway in response to DNA damage by p53 class mediator"/>
    <property type="evidence" value="ECO:0007669"/>
    <property type="project" value="TreeGrafter"/>
</dbReference>
<evidence type="ECO:0000313" key="3">
    <source>
        <dbReference type="Proteomes" id="UP000472271"/>
    </source>
</evidence>
<evidence type="ECO:0000256" key="1">
    <source>
        <dbReference type="SAM" id="Phobius"/>
    </source>
</evidence>
<name>A0A672YLA8_9TELE</name>
<reference evidence="2" key="2">
    <citation type="submission" date="2025-08" db="UniProtKB">
        <authorList>
            <consortium name="Ensembl"/>
        </authorList>
    </citation>
    <scope>IDENTIFICATION</scope>
</reference>
<dbReference type="InParanoid" id="A0A672YLA8"/>
<evidence type="ECO:0000313" key="2">
    <source>
        <dbReference type="Ensembl" id="ENSSORP00005005359.1"/>
    </source>
</evidence>
<dbReference type="GO" id="GO:0071480">
    <property type="term" value="P:cellular response to gamma radiation"/>
    <property type="evidence" value="ECO:0007669"/>
    <property type="project" value="InterPro"/>
</dbReference>
<dbReference type="PANTHER" id="PTHR14550:SF2">
    <property type="entry name" value="TRANSMEMBRANE PROTEIN 109"/>
    <property type="match status" value="1"/>
</dbReference>
<accession>A0A672YLA8</accession>
<dbReference type="Proteomes" id="UP000472271">
    <property type="component" value="Chromosome 1"/>
</dbReference>
<keyword evidence="1" id="KW-1133">Transmembrane helix</keyword>
<feature type="transmembrane region" description="Helical" evidence="1">
    <location>
        <begin position="177"/>
        <end position="194"/>
    </location>
</feature>
<protein>
    <submittedName>
        <fullName evidence="2">Uncharacterized LOC115418938</fullName>
    </submittedName>
</protein>
<keyword evidence="1" id="KW-0472">Membrane</keyword>
<dbReference type="Ensembl" id="ENSSORT00005005516.1">
    <property type="protein sequence ID" value="ENSSORP00005005359.1"/>
    <property type="gene ID" value="ENSSORG00005003181.1"/>
</dbReference>
<dbReference type="InterPro" id="IPR039492">
    <property type="entry name" value="TMEM109"/>
</dbReference>
<keyword evidence="3" id="KW-1185">Reference proteome</keyword>
<dbReference type="Pfam" id="PF14965">
    <property type="entry name" value="BRI3BP"/>
    <property type="match status" value="1"/>
</dbReference>
<organism evidence="2 3">
    <name type="scientific">Sphaeramia orbicularis</name>
    <name type="common">orbiculate cardinalfish</name>
    <dbReference type="NCBI Taxonomy" id="375764"/>
    <lineage>
        <taxon>Eukaryota</taxon>
        <taxon>Metazoa</taxon>
        <taxon>Chordata</taxon>
        <taxon>Craniata</taxon>
        <taxon>Vertebrata</taxon>
        <taxon>Euteleostomi</taxon>
        <taxon>Actinopterygii</taxon>
        <taxon>Neopterygii</taxon>
        <taxon>Teleostei</taxon>
        <taxon>Neoteleostei</taxon>
        <taxon>Acanthomorphata</taxon>
        <taxon>Gobiaria</taxon>
        <taxon>Kurtiformes</taxon>
        <taxon>Apogonoidei</taxon>
        <taxon>Apogonidae</taxon>
        <taxon>Apogoninae</taxon>
        <taxon>Sphaeramia</taxon>
    </lineage>
</organism>
<feature type="transmembrane region" description="Helical" evidence="1">
    <location>
        <begin position="76"/>
        <end position="96"/>
    </location>
</feature>
<dbReference type="AlphaFoldDB" id="A0A672YLA8"/>
<feature type="transmembrane region" description="Helical" evidence="1">
    <location>
        <begin position="148"/>
        <end position="165"/>
    </location>
</feature>
<proteinExistence type="predicted"/>
<keyword evidence="1" id="KW-0812">Transmembrane</keyword>
<dbReference type="PANTHER" id="PTHR14550">
    <property type="entry name" value="TRANSMEMBRANE PROTEIN 109"/>
    <property type="match status" value="1"/>
</dbReference>
<reference evidence="2" key="3">
    <citation type="submission" date="2025-09" db="UniProtKB">
        <authorList>
            <consortium name="Ensembl"/>
        </authorList>
    </citation>
    <scope>IDENTIFICATION</scope>
</reference>